<dbReference type="InterPro" id="IPR052925">
    <property type="entry name" value="Phage_Integrase-like_Recomb"/>
</dbReference>
<dbReference type="EMBL" id="KN821705">
    <property type="protein sequence ID" value="KIJ04573.1"/>
    <property type="molecule type" value="Genomic_DNA"/>
</dbReference>
<evidence type="ECO:0008006" key="4">
    <source>
        <dbReference type="Google" id="ProtNLM"/>
    </source>
</evidence>
<proteinExistence type="predicted"/>
<evidence type="ECO:0000256" key="1">
    <source>
        <dbReference type="ARBA" id="ARBA00023172"/>
    </source>
</evidence>
<reference evidence="2 3" key="1">
    <citation type="submission" date="2014-06" db="EMBL/GenBank/DDBJ databases">
        <authorList>
            <consortium name="DOE Joint Genome Institute"/>
            <person name="Kuo A."/>
            <person name="Kohler A."/>
            <person name="Nagy L.G."/>
            <person name="Floudas D."/>
            <person name="Copeland A."/>
            <person name="Barry K.W."/>
            <person name="Cichocki N."/>
            <person name="Veneault-Fourrey C."/>
            <person name="LaButti K."/>
            <person name="Lindquist E.A."/>
            <person name="Lipzen A."/>
            <person name="Lundell T."/>
            <person name="Morin E."/>
            <person name="Murat C."/>
            <person name="Sun H."/>
            <person name="Tunlid A."/>
            <person name="Henrissat B."/>
            <person name="Grigoriev I.V."/>
            <person name="Hibbett D.S."/>
            <person name="Martin F."/>
            <person name="Nordberg H.P."/>
            <person name="Cantor M.N."/>
            <person name="Hua S.X."/>
        </authorList>
    </citation>
    <scope>NUCLEOTIDE SEQUENCE [LARGE SCALE GENOMIC DNA]</scope>
    <source>
        <strain evidence="2 3">ATCC 200175</strain>
    </source>
</reference>
<dbReference type="PANTHER" id="PTHR34605">
    <property type="entry name" value="PHAGE_INTEGRASE DOMAIN-CONTAINING PROTEIN"/>
    <property type="match status" value="1"/>
</dbReference>
<keyword evidence="1" id="KW-0233">DNA recombination</keyword>
<name>A0A0C9SZK3_PAXIN</name>
<keyword evidence="3" id="KW-1185">Reference proteome</keyword>
<evidence type="ECO:0000313" key="2">
    <source>
        <dbReference type="EMBL" id="KIJ04573.1"/>
    </source>
</evidence>
<dbReference type="AlphaFoldDB" id="A0A0C9SZK3"/>
<gene>
    <name evidence="2" type="ORF">PAXINDRAFT_22132</name>
</gene>
<dbReference type="InterPro" id="IPR013762">
    <property type="entry name" value="Integrase-like_cat_sf"/>
</dbReference>
<evidence type="ECO:0000313" key="3">
    <source>
        <dbReference type="Proteomes" id="UP000053647"/>
    </source>
</evidence>
<dbReference type="Proteomes" id="UP000053647">
    <property type="component" value="Unassembled WGS sequence"/>
</dbReference>
<protein>
    <recommendedName>
        <fullName evidence="4">DNA breaking-rejoining enzyme</fullName>
    </recommendedName>
</protein>
<dbReference type="PANTHER" id="PTHR34605:SF4">
    <property type="entry name" value="DNA ADENINE METHYLTRANSFERASE"/>
    <property type="match status" value="1"/>
</dbReference>
<dbReference type="HOGENOM" id="CLU_733848_0_0_1"/>
<dbReference type="Gene3D" id="1.10.443.10">
    <property type="entry name" value="Intergrase catalytic core"/>
    <property type="match status" value="1"/>
</dbReference>
<dbReference type="InterPro" id="IPR011010">
    <property type="entry name" value="DNA_brk_join_enz"/>
</dbReference>
<accession>A0A0C9SZK3</accession>
<dbReference type="OrthoDB" id="3163890at2759"/>
<reference evidence="3" key="2">
    <citation type="submission" date="2015-01" db="EMBL/GenBank/DDBJ databases">
        <title>Evolutionary Origins and Diversification of the Mycorrhizal Mutualists.</title>
        <authorList>
            <consortium name="DOE Joint Genome Institute"/>
            <consortium name="Mycorrhizal Genomics Consortium"/>
            <person name="Kohler A."/>
            <person name="Kuo A."/>
            <person name="Nagy L.G."/>
            <person name="Floudas D."/>
            <person name="Copeland A."/>
            <person name="Barry K.W."/>
            <person name="Cichocki N."/>
            <person name="Veneault-Fourrey C."/>
            <person name="LaButti K."/>
            <person name="Lindquist E.A."/>
            <person name="Lipzen A."/>
            <person name="Lundell T."/>
            <person name="Morin E."/>
            <person name="Murat C."/>
            <person name="Riley R."/>
            <person name="Ohm R."/>
            <person name="Sun H."/>
            <person name="Tunlid A."/>
            <person name="Henrissat B."/>
            <person name="Grigoriev I.V."/>
            <person name="Hibbett D.S."/>
            <person name="Martin F."/>
        </authorList>
    </citation>
    <scope>NUCLEOTIDE SEQUENCE [LARGE SCALE GENOMIC DNA]</scope>
    <source>
        <strain evidence="3">ATCC 200175</strain>
    </source>
</reference>
<dbReference type="GO" id="GO:0015074">
    <property type="term" value="P:DNA integration"/>
    <property type="evidence" value="ECO:0007669"/>
    <property type="project" value="InterPro"/>
</dbReference>
<dbReference type="GO" id="GO:0003677">
    <property type="term" value="F:DNA binding"/>
    <property type="evidence" value="ECO:0007669"/>
    <property type="project" value="InterPro"/>
</dbReference>
<dbReference type="SUPFAM" id="SSF56349">
    <property type="entry name" value="DNA breaking-rejoining enzymes"/>
    <property type="match status" value="1"/>
</dbReference>
<sequence>MPLTHLTALKGAYAYLSEAENISLAAVEDDQTEEIECMENSFELDLALAPSLPGNPNTQAVGTTSLPPAEHPGNVLSENLKKASSGVILDTTLSNYNRYWSQFKTFAVTIGKVKSPDEVDQFYPNFPSDFPAWIALWIMHKCDENDIFTGQVKDPSITRATYNTAQKMCASMSHKFGQEYGLGTEPWKEHPTIPGRFTGNPSLSVAVSQYMISLRQRKARLGEVVTSARAMDEPTMFRLWDFACKTPRKDYVLTPRKDYGPTTRKRKAEDPTEWAGYCVRMMLYLLYLLSMTCLLRYDEALRITWADIVFQVKDPLVENNWLDASLDVLVQMKNPQPTDFRIKLNLPFRKTHQYGDIAPFYLYAQPERSWMCPVTAFAIWWELSCQKVQNLDGFVFRKRIGIDSISVDPTNALTSQSFLECFCNNLLDIGVDPRPYGTHSFRRGGCQYLHVVLKWSF</sequence>
<organism evidence="2 3">
    <name type="scientific">Paxillus involutus ATCC 200175</name>
    <dbReference type="NCBI Taxonomy" id="664439"/>
    <lineage>
        <taxon>Eukaryota</taxon>
        <taxon>Fungi</taxon>
        <taxon>Dikarya</taxon>
        <taxon>Basidiomycota</taxon>
        <taxon>Agaricomycotina</taxon>
        <taxon>Agaricomycetes</taxon>
        <taxon>Agaricomycetidae</taxon>
        <taxon>Boletales</taxon>
        <taxon>Paxilineae</taxon>
        <taxon>Paxillaceae</taxon>
        <taxon>Paxillus</taxon>
    </lineage>
</organism>
<dbReference type="GO" id="GO:0006310">
    <property type="term" value="P:DNA recombination"/>
    <property type="evidence" value="ECO:0007669"/>
    <property type="project" value="UniProtKB-KW"/>
</dbReference>